<sequence>MLLADRFGPRRTVAALLSLNFALVPVMYACVSTTQPVVVALGICLLGITGAMNYAILAGLLAAAFPISVRYTGISLSYQLCSALIGGTAPLVGEWLLRSTGGSIVPVVIYQMALVAVSLICSLALLKRSREA</sequence>
<dbReference type="PANTHER" id="PTHR43528">
    <property type="entry name" value="ALPHA-KETOGLUTARATE PERMEASE"/>
    <property type="match status" value="1"/>
</dbReference>
<dbReference type="InterPro" id="IPR036259">
    <property type="entry name" value="MFS_trans_sf"/>
</dbReference>
<proteinExistence type="predicted"/>
<evidence type="ECO:0000256" key="8">
    <source>
        <dbReference type="SAM" id="Phobius"/>
    </source>
</evidence>
<feature type="transmembrane region" description="Helical" evidence="8">
    <location>
        <begin position="76"/>
        <end position="97"/>
    </location>
</feature>
<evidence type="ECO:0000256" key="7">
    <source>
        <dbReference type="ARBA" id="ARBA00023136"/>
    </source>
</evidence>
<keyword evidence="6 8" id="KW-1133">Transmembrane helix</keyword>
<comment type="subcellular location">
    <subcellularLocation>
        <location evidence="1">Cell membrane</location>
        <topology evidence="1">Multi-pass membrane protein</topology>
    </subcellularLocation>
</comment>
<evidence type="ECO:0000256" key="4">
    <source>
        <dbReference type="ARBA" id="ARBA00022692"/>
    </source>
</evidence>
<accession>A0ABN2HQX2</accession>
<feature type="transmembrane region" description="Helical" evidence="8">
    <location>
        <begin position="37"/>
        <end position="64"/>
    </location>
</feature>
<dbReference type="Proteomes" id="UP001499947">
    <property type="component" value="Unassembled WGS sequence"/>
</dbReference>
<dbReference type="PROSITE" id="PS51257">
    <property type="entry name" value="PROKAR_LIPOPROTEIN"/>
    <property type="match status" value="1"/>
</dbReference>
<protein>
    <recommendedName>
        <fullName evidence="9">Major facilitator superfamily (MFS) profile domain-containing protein</fullName>
    </recommendedName>
</protein>
<comment type="caution">
    <text evidence="10">The sequence shown here is derived from an EMBL/GenBank/DDBJ whole genome shotgun (WGS) entry which is preliminary data.</text>
</comment>
<dbReference type="PROSITE" id="PS50850">
    <property type="entry name" value="MFS"/>
    <property type="match status" value="1"/>
</dbReference>
<dbReference type="RefSeq" id="WP_211127539.1">
    <property type="nucleotide sequence ID" value="NZ_BAAALR010000045.1"/>
</dbReference>
<keyword evidence="5" id="KW-0769">Symport</keyword>
<keyword evidence="2" id="KW-0813">Transport</keyword>
<dbReference type="InterPro" id="IPR051084">
    <property type="entry name" value="H+-coupled_symporters"/>
</dbReference>
<keyword evidence="4 8" id="KW-0812">Transmembrane</keyword>
<name>A0ABN2HQX2_9ACTN</name>
<evidence type="ECO:0000256" key="3">
    <source>
        <dbReference type="ARBA" id="ARBA00022475"/>
    </source>
</evidence>
<gene>
    <name evidence="10" type="ORF">GCM10009680_34270</name>
</gene>
<dbReference type="Gene3D" id="1.20.1250.20">
    <property type="entry name" value="MFS general substrate transporter like domains"/>
    <property type="match status" value="1"/>
</dbReference>
<feature type="transmembrane region" description="Helical" evidence="8">
    <location>
        <begin position="12"/>
        <end position="31"/>
    </location>
</feature>
<evidence type="ECO:0000313" key="11">
    <source>
        <dbReference type="Proteomes" id="UP001499947"/>
    </source>
</evidence>
<dbReference type="PANTHER" id="PTHR43528:SF1">
    <property type="entry name" value="ALPHA-KETOGLUTARATE PERMEASE"/>
    <property type="match status" value="1"/>
</dbReference>
<feature type="domain" description="Major facilitator superfamily (MFS) profile" evidence="9">
    <location>
        <begin position="1"/>
        <end position="132"/>
    </location>
</feature>
<dbReference type="SUPFAM" id="SSF103473">
    <property type="entry name" value="MFS general substrate transporter"/>
    <property type="match status" value="1"/>
</dbReference>
<dbReference type="EMBL" id="BAAALR010000045">
    <property type="protein sequence ID" value="GAA1691943.1"/>
    <property type="molecule type" value="Genomic_DNA"/>
</dbReference>
<dbReference type="InterPro" id="IPR020846">
    <property type="entry name" value="MFS_dom"/>
</dbReference>
<evidence type="ECO:0000256" key="5">
    <source>
        <dbReference type="ARBA" id="ARBA00022847"/>
    </source>
</evidence>
<evidence type="ECO:0000256" key="2">
    <source>
        <dbReference type="ARBA" id="ARBA00022448"/>
    </source>
</evidence>
<keyword evidence="7 8" id="KW-0472">Membrane</keyword>
<feature type="transmembrane region" description="Helical" evidence="8">
    <location>
        <begin position="103"/>
        <end position="126"/>
    </location>
</feature>
<evidence type="ECO:0000256" key="6">
    <source>
        <dbReference type="ARBA" id="ARBA00022989"/>
    </source>
</evidence>
<keyword evidence="3" id="KW-1003">Cell membrane</keyword>
<organism evidence="10 11">
    <name type="scientific">Streptomyces yatensis</name>
    <dbReference type="NCBI Taxonomy" id="155177"/>
    <lineage>
        <taxon>Bacteria</taxon>
        <taxon>Bacillati</taxon>
        <taxon>Actinomycetota</taxon>
        <taxon>Actinomycetes</taxon>
        <taxon>Kitasatosporales</taxon>
        <taxon>Streptomycetaceae</taxon>
        <taxon>Streptomyces</taxon>
        <taxon>Streptomyces violaceusniger group</taxon>
    </lineage>
</organism>
<evidence type="ECO:0000256" key="1">
    <source>
        <dbReference type="ARBA" id="ARBA00004651"/>
    </source>
</evidence>
<reference evidence="10 11" key="1">
    <citation type="journal article" date="2019" name="Int. J. Syst. Evol. Microbiol.">
        <title>The Global Catalogue of Microorganisms (GCM) 10K type strain sequencing project: providing services to taxonomists for standard genome sequencing and annotation.</title>
        <authorList>
            <consortium name="The Broad Institute Genomics Platform"/>
            <consortium name="The Broad Institute Genome Sequencing Center for Infectious Disease"/>
            <person name="Wu L."/>
            <person name="Ma J."/>
        </authorList>
    </citation>
    <scope>NUCLEOTIDE SEQUENCE [LARGE SCALE GENOMIC DNA]</scope>
    <source>
        <strain evidence="10 11">JCM 13244</strain>
    </source>
</reference>
<keyword evidence="11" id="KW-1185">Reference proteome</keyword>
<evidence type="ECO:0000259" key="9">
    <source>
        <dbReference type="PROSITE" id="PS50850"/>
    </source>
</evidence>
<evidence type="ECO:0000313" key="10">
    <source>
        <dbReference type="EMBL" id="GAA1691943.1"/>
    </source>
</evidence>